<dbReference type="OrthoDB" id="887193at2"/>
<keyword evidence="2" id="KW-0732">Signal</keyword>
<keyword evidence="4" id="KW-1185">Reference proteome</keyword>
<evidence type="ECO:0000313" key="3">
    <source>
        <dbReference type="EMBL" id="OGX80802.1"/>
    </source>
</evidence>
<organism evidence="3 4">
    <name type="scientific">Hymenobacter lapidarius</name>
    <dbReference type="NCBI Taxonomy" id="1908237"/>
    <lineage>
        <taxon>Bacteria</taxon>
        <taxon>Pseudomonadati</taxon>
        <taxon>Bacteroidota</taxon>
        <taxon>Cytophagia</taxon>
        <taxon>Cytophagales</taxon>
        <taxon>Hymenobacteraceae</taxon>
        <taxon>Hymenobacter</taxon>
    </lineage>
</organism>
<feature type="chain" id="PRO_5009578211" evidence="2">
    <location>
        <begin position="23"/>
        <end position="79"/>
    </location>
</feature>
<dbReference type="AlphaFoldDB" id="A0A1G1SQA0"/>
<accession>A0A1G1SQA0</accession>
<feature type="region of interest" description="Disordered" evidence="1">
    <location>
        <begin position="58"/>
        <end position="79"/>
    </location>
</feature>
<comment type="caution">
    <text evidence="3">The sequence shown here is derived from an EMBL/GenBank/DDBJ whole genome shotgun (WGS) entry which is preliminary data.</text>
</comment>
<proteinExistence type="predicted"/>
<protein>
    <submittedName>
        <fullName evidence="3">Uncharacterized protein</fullName>
    </submittedName>
</protein>
<sequence length="79" mass="8739">MLRTIFLFACLLGLFAGTDAVAARLPKGKIMPGNHRPVYRRYGHHGLFDRGGLFDGSRSKMKARPAGGSRLIKKRRGTL</sequence>
<dbReference type="EMBL" id="MDZB01000175">
    <property type="protein sequence ID" value="OGX80802.1"/>
    <property type="molecule type" value="Genomic_DNA"/>
</dbReference>
<evidence type="ECO:0000256" key="2">
    <source>
        <dbReference type="SAM" id="SignalP"/>
    </source>
</evidence>
<evidence type="ECO:0000313" key="4">
    <source>
        <dbReference type="Proteomes" id="UP000176294"/>
    </source>
</evidence>
<reference evidence="3 4" key="1">
    <citation type="submission" date="2016-08" db="EMBL/GenBank/DDBJ databases">
        <title>Hymenobacter coccineus sp. nov., Hymenobacter lapidarius sp. nov. and Hymenobacter glacialis sp. nov., isolated from Antarctic soil.</title>
        <authorList>
            <person name="Sedlacek I."/>
            <person name="Kralova S."/>
            <person name="Kyrova K."/>
            <person name="Maslanova I."/>
            <person name="Stankova E."/>
            <person name="Vrbovska V."/>
            <person name="Nemec M."/>
            <person name="Bartak M."/>
            <person name="Svec P."/>
            <person name="Busse H.-J."/>
            <person name="Pantucek R."/>
        </authorList>
    </citation>
    <scope>NUCLEOTIDE SEQUENCE [LARGE SCALE GENOMIC DNA]</scope>
    <source>
        <strain evidence="3 4">CCM 8643</strain>
    </source>
</reference>
<gene>
    <name evidence="3" type="ORF">BEN47_05970</name>
</gene>
<evidence type="ECO:0000256" key="1">
    <source>
        <dbReference type="SAM" id="MobiDB-lite"/>
    </source>
</evidence>
<dbReference type="Proteomes" id="UP000176294">
    <property type="component" value="Unassembled WGS sequence"/>
</dbReference>
<feature type="signal peptide" evidence="2">
    <location>
        <begin position="1"/>
        <end position="22"/>
    </location>
</feature>
<dbReference type="RefSeq" id="WP_070730941.1">
    <property type="nucleotide sequence ID" value="NZ_MDZB01000175.1"/>
</dbReference>
<name>A0A1G1SQA0_9BACT</name>